<proteinExistence type="predicted"/>
<protein>
    <submittedName>
        <fullName evidence="1">Putative secreted peptide</fullName>
    </submittedName>
</protein>
<evidence type="ECO:0000313" key="1">
    <source>
        <dbReference type="EMBL" id="MBW29893.1"/>
    </source>
</evidence>
<reference evidence="1" key="1">
    <citation type="submission" date="2018-01" db="EMBL/GenBank/DDBJ databases">
        <title>An insight into the sialome of Amazonian anophelines.</title>
        <authorList>
            <person name="Ribeiro J.M."/>
            <person name="Scarpassa V."/>
            <person name="Calvo E."/>
        </authorList>
    </citation>
    <scope>NUCLEOTIDE SEQUENCE</scope>
    <source>
        <tissue evidence="1">Salivary glands</tissue>
    </source>
</reference>
<sequence length="170" mass="17449">MQLLGILPVLLSVCCVVLPRVLLLRGCATLASFLTVSGVWVYFTETELRSHRCHHNSSTRRIRGGASGWLGVSDTDGIGVEGVAALGRPLEAGRGVRASCGGGARRPLEVGRGFGASLGGGAEAGRGVLEGGVRLRDVPWRRGPSFLQGPAGLVLPSGSGCRLVLPSGPG</sequence>
<dbReference type="EMBL" id="GGFM01009142">
    <property type="protein sequence ID" value="MBW29893.1"/>
    <property type="molecule type" value="Transcribed_RNA"/>
</dbReference>
<dbReference type="AlphaFoldDB" id="A0A2M3ZN12"/>
<name>A0A2M3ZN12_9DIPT</name>
<accession>A0A2M3ZN12</accession>
<organism evidence="1">
    <name type="scientific">Anopheles braziliensis</name>
    <dbReference type="NCBI Taxonomy" id="58242"/>
    <lineage>
        <taxon>Eukaryota</taxon>
        <taxon>Metazoa</taxon>
        <taxon>Ecdysozoa</taxon>
        <taxon>Arthropoda</taxon>
        <taxon>Hexapoda</taxon>
        <taxon>Insecta</taxon>
        <taxon>Pterygota</taxon>
        <taxon>Neoptera</taxon>
        <taxon>Endopterygota</taxon>
        <taxon>Diptera</taxon>
        <taxon>Nematocera</taxon>
        <taxon>Culicoidea</taxon>
        <taxon>Culicidae</taxon>
        <taxon>Anophelinae</taxon>
        <taxon>Anopheles</taxon>
    </lineage>
</organism>